<dbReference type="Proteomes" id="UP000480222">
    <property type="component" value="Unassembled WGS sequence"/>
</dbReference>
<feature type="region of interest" description="Disordered" evidence="1">
    <location>
        <begin position="82"/>
        <end position="120"/>
    </location>
</feature>
<organism evidence="2 3">
    <name type="scientific">Corynebacterium diphtheriae</name>
    <dbReference type="NCBI Taxonomy" id="1717"/>
    <lineage>
        <taxon>Bacteria</taxon>
        <taxon>Bacillati</taxon>
        <taxon>Actinomycetota</taxon>
        <taxon>Actinomycetes</taxon>
        <taxon>Mycobacteriales</taxon>
        <taxon>Corynebacteriaceae</taxon>
        <taxon>Corynebacterium</taxon>
    </lineage>
</organism>
<reference evidence="2 3" key="1">
    <citation type="submission" date="2020-02" db="EMBL/GenBank/DDBJ databases">
        <authorList>
            <person name="Brisse S."/>
        </authorList>
    </citation>
    <scope>NUCLEOTIDE SEQUENCE [LARGE SCALE GENOMIC DNA]</scope>
    <source>
        <strain evidence="2">CIP107547</strain>
    </source>
</reference>
<dbReference type="EMBL" id="CADDAV010000020">
    <property type="protein sequence ID" value="CAB0610658.1"/>
    <property type="molecule type" value="Genomic_DNA"/>
</dbReference>
<gene>
    <name evidence="2" type="ORF">CIP107547_01745</name>
</gene>
<evidence type="ECO:0000313" key="3">
    <source>
        <dbReference type="Proteomes" id="UP000480222"/>
    </source>
</evidence>
<accession>A0A811G504</accession>
<feature type="compositionally biased region" description="Basic and acidic residues" evidence="1">
    <location>
        <begin position="111"/>
        <end position="120"/>
    </location>
</feature>
<dbReference type="AlphaFoldDB" id="A0A811G504"/>
<comment type="caution">
    <text evidence="2">The sequence shown here is derived from an EMBL/GenBank/DDBJ whole genome shotgun (WGS) entry which is preliminary data.</text>
</comment>
<protein>
    <submittedName>
        <fullName evidence="2">Uncharacterized protein</fullName>
    </submittedName>
</protein>
<proteinExistence type="predicted"/>
<evidence type="ECO:0000313" key="2">
    <source>
        <dbReference type="EMBL" id="CAB0610658.1"/>
    </source>
</evidence>
<sequence length="120" mass="13185">MPLVNINACCPFIEFYLLLLQQKDPSDTSQFFDRPVLECHVHKLPGLRVKKLTGLRVQKVNGHHNNNLVAVNLRVLVEPSVNATNEEATADDVADPHKGPVGQHSTQGEAVRQRGGAEEG</sequence>
<evidence type="ECO:0000256" key="1">
    <source>
        <dbReference type="SAM" id="MobiDB-lite"/>
    </source>
</evidence>
<name>A0A811G504_CORDP</name>